<dbReference type="InterPro" id="IPR013216">
    <property type="entry name" value="Methyltransf_11"/>
</dbReference>
<keyword evidence="6" id="KW-1185">Reference proteome</keyword>
<accession>A0A5C7F1V8</accession>
<organism evidence="5 6">
    <name type="scientific">Pelomicrobium methylotrophicum</name>
    <dbReference type="NCBI Taxonomy" id="2602750"/>
    <lineage>
        <taxon>Bacteria</taxon>
        <taxon>Pseudomonadati</taxon>
        <taxon>Pseudomonadota</taxon>
        <taxon>Hydrogenophilia</taxon>
        <taxon>Hydrogenophilia incertae sedis</taxon>
        <taxon>Pelomicrobium</taxon>
    </lineage>
</organism>
<reference evidence="5 6" key="1">
    <citation type="submission" date="2019-08" db="EMBL/GenBank/DDBJ databases">
        <title>Pelomicrobium methylotrophicum gen. nov., sp. nov. a moderately thermophilic, facultatively anaerobic, lithoautotrophic and methylotrophic bacterium isolated from a terrestrial mud volcano.</title>
        <authorList>
            <person name="Slobodkina G.B."/>
            <person name="Merkel A.Y."/>
            <person name="Slobodkin A.I."/>
        </authorList>
    </citation>
    <scope>NUCLEOTIDE SEQUENCE [LARGE SCALE GENOMIC DNA]</scope>
    <source>
        <strain evidence="5 6">SM250</strain>
    </source>
</reference>
<dbReference type="Proteomes" id="UP000321201">
    <property type="component" value="Unassembled WGS sequence"/>
</dbReference>
<dbReference type="Pfam" id="PF08241">
    <property type="entry name" value="Methyltransf_11"/>
    <property type="match status" value="1"/>
</dbReference>
<keyword evidence="1 5" id="KW-0489">Methyltransferase</keyword>
<dbReference type="GO" id="GO:0008757">
    <property type="term" value="F:S-adenosylmethionine-dependent methyltransferase activity"/>
    <property type="evidence" value="ECO:0007669"/>
    <property type="project" value="InterPro"/>
</dbReference>
<proteinExistence type="predicted"/>
<dbReference type="AlphaFoldDB" id="A0A5C7F1V8"/>
<evidence type="ECO:0000256" key="3">
    <source>
        <dbReference type="ARBA" id="ARBA00022691"/>
    </source>
</evidence>
<keyword evidence="3" id="KW-0949">S-adenosyl-L-methionine</keyword>
<evidence type="ECO:0000313" key="5">
    <source>
        <dbReference type="EMBL" id="TXF13463.1"/>
    </source>
</evidence>
<evidence type="ECO:0000313" key="6">
    <source>
        <dbReference type="Proteomes" id="UP000321201"/>
    </source>
</evidence>
<name>A0A5C7F1V8_9PROT</name>
<sequence>MRPACADPNSDQIHGLHWRNHRRADLHHRSIGGHRSGRRSIHRSVLRLRRCHGDVGADLGTPSAAARRLALATEPRVCLQHCRTGTTRMRSAPVRLLSDSRLVQQVRANARVLDVGCGNRRLADHVVNLDVVARPDVDVIADACRSLPFEDGVFDLLVCTSVLEHVSLPQAAVKEFWRVLRPGGKIWLEVPFLYHYHVSSAGDTADYWRWTFEGCRRLLQSKFRIIDFGHNVGPGTALRLMAAEVLAMPFFNEKHQRAYYMARWMWSWVLYPLSWMDSICVRKAVAARATGGFWPLAERAA</sequence>
<dbReference type="GO" id="GO:0032259">
    <property type="term" value="P:methylation"/>
    <property type="evidence" value="ECO:0007669"/>
    <property type="project" value="UniProtKB-KW"/>
</dbReference>
<evidence type="ECO:0000259" key="4">
    <source>
        <dbReference type="Pfam" id="PF08241"/>
    </source>
</evidence>
<dbReference type="InParanoid" id="A0A5C7F1V8"/>
<evidence type="ECO:0000256" key="1">
    <source>
        <dbReference type="ARBA" id="ARBA00022603"/>
    </source>
</evidence>
<dbReference type="PANTHER" id="PTHR43464:SF19">
    <property type="entry name" value="UBIQUINONE BIOSYNTHESIS O-METHYLTRANSFERASE, MITOCHONDRIAL"/>
    <property type="match status" value="1"/>
</dbReference>
<evidence type="ECO:0000256" key="2">
    <source>
        <dbReference type="ARBA" id="ARBA00022679"/>
    </source>
</evidence>
<gene>
    <name evidence="5" type="ORF">FR698_02120</name>
</gene>
<dbReference type="EMBL" id="VPFL01000002">
    <property type="protein sequence ID" value="TXF13463.1"/>
    <property type="molecule type" value="Genomic_DNA"/>
</dbReference>
<protein>
    <submittedName>
        <fullName evidence="5">Class I SAM-dependent methyltransferase</fullName>
    </submittedName>
</protein>
<keyword evidence="2 5" id="KW-0808">Transferase</keyword>
<dbReference type="CDD" id="cd02440">
    <property type="entry name" value="AdoMet_MTases"/>
    <property type="match status" value="1"/>
</dbReference>
<dbReference type="Gene3D" id="3.40.50.150">
    <property type="entry name" value="Vaccinia Virus protein VP39"/>
    <property type="match status" value="1"/>
</dbReference>
<feature type="domain" description="Methyltransferase type 11" evidence="4">
    <location>
        <begin position="137"/>
        <end position="187"/>
    </location>
</feature>
<comment type="caution">
    <text evidence="5">The sequence shown here is derived from an EMBL/GenBank/DDBJ whole genome shotgun (WGS) entry which is preliminary data.</text>
</comment>
<dbReference type="OrthoDB" id="9801363at2"/>
<dbReference type="SUPFAM" id="SSF53335">
    <property type="entry name" value="S-adenosyl-L-methionine-dependent methyltransferases"/>
    <property type="match status" value="1"/>
</dbReference>
<dbReference type="InterPro" id="IPR029063">
    <property type="entry name" value="SAM-dependent_MTases_sf"/>
</dbReference>
<dbReference type="PANTHER" id="PTHR43464">
    <property type="entry name" value="METHYLTRANSFERASE"/>
    <property type="match status" value="1"/>
</dbReference>